<dbReference type="InterPro" id="IPR050196">
    <property type="entry name" value="Cytochrome_P450_Monoox"/>
</dbReference>
<feature type="binding site" description="axial binding residue" evidence="8">
    <location>
        <position position="242"/>
    </location>
    <ligand>
        <name>heme</name>
        <dbReference type="ChEBI" id="CHEBI:30413"/>
    </ligand>
    <ligandPart>
        <name>Fe</name>
        <dbReference type="ChEBI" id="CHEBI:18248"/>
    </ligandPart>
</feature>
<name>A0A8H4F2C5_MUCCL</name>
<keyword evidence="3 8" id="KW-0349">Heme</keyword>
<proteinExistence type="inferred from homology"/>
<dbReference type="GO" id="GO:0020037">
    <property type="term" value="F:heme binding"/>
    <property type="evidence" value="ECO:0007669"/>
    <property type="project" value="InterPro"/>
</dbReference>
<evidence type="ECO:0000256" key="2">
    <source>
        <dbReference type="ARBA" id="ARBA00010617"/>
    </source>
</evidence>
<evidence type="ECO:0000256" key="6">
    <source>
        <dbReference type="ARBA" id="ARBA00023004"/>
    </source>
</evidence>
<dbReference type="InterPro" id="IPR017972">
    <property type="entry name" value="Cyt_P450_CS"/>
</dbReference>
<reference evidence="10 11" key="1">
    <citation type="submission" date="2019-09" db="EMBL/GenBank/DDBJ databases">
        <authorList>
            <consortium name="DOE Joint Genome Institute"/>
            <person name="Mondo S.J."/>
            <person name="Navarro-Mendoza M.I."/>
            <person name="Perez-Arques C."/>
            <person name="Panchal S."/>
            <person name="Nicolas F.E."/>
            <person name="Ganguly P."/>
            <person name="Pangilinan J."/>
            <person name="Grigoriev I."/>
            <person name="Heitman J."/>
            <person name="Sanya K."/>
            <person name="Garre V."/>
        </authorList>
    </citation>
    <scope>NUCLEOTIDE SEQUENCE [LARGE SCALE GENOMIC DNA]</scope>
    <source>
        <strain evidence="10 11">MU402</strain>
    </source>
</reference>
<dbReference type="PRINTS" id="PR00465">
    <property type="entry name" value="EP450IV"/>
</dbReference>
<organism evidence="10 11">
    <name type="scientific">Mucor circinelloides f. lusitanicus</name>
    <name type="common">Mucor racemosus var. lusitanicus</name>
    <dbReference type="NCBI Taxonomy" id="29924"/>
    <lineage>
        <taxon>Eukaryota</taxon>
        <taxon>Fungi</taxon>
        <taxon>Fungi incertae sedis</taxon>
        <taxon>Mucoromycota</taxon>
        <taxon>Mucoromycotina</taxon>
        <taxon>Mucoromycetes</taxon>
        <taxon>Mucorales</taxon>
        <taxon>Mucorineae</taxon>
        <taxon>Mucoraceae</taxon>
        <taxon>Mucor</taxon>
    </lineage>
</organism>
<dbReference type="Proteomes" id="UP000469890">
    <property type="component" value="Unassembled WGS sequence"/>
</dbReference>
<evidence type="ECO:0000256" key="9">
    <source>
        <dbReference type="RuleBase" id="RU000461"/>
    </source>
</evidence>
<evidence type="ECO:0000256" key="1">
    <source>
        <dbReference type="ARBA" id="ARBA00001971"/>
    </source>
</evidence>
<dbReference type="InterPro" id="IPR001128">
    <property type="entry name" value="Cyt_P450"/>
</dbReference>
<keyword evidence="7 9" id="KW-0503">Monooxygenase</keyword>
<keyword evidence="5 9" id="KW-0560">Oxidoreductase</keyword>
<evidence type="ECO:0000313" key="11">
    <source>
        <dbReference type="Proteomes" id="UP000469890"/>
    </source>
</evidence>
<keyword evidence="6 8" id="KW-0408">Iron</keyword>
<evidence type="ECO:0000256" key="7">
    <source>
        <dbReference type="ARBA" id="ARBA00023033"/>
    </source>
</evidence>
<evidence type="ECO:0000256" key="4">
    <source>
        <dbReference type="ARBA" id="ARBA00022723"/>
    </source>
</evidence>
<protein>
    <submittedName>
        <fullName evidence="10">Cytochrome P450</fullName>
    </submittedName>
</protein>
<dbReference type="Pfam" id="PF00067">
    <property type="entry name" value="p450"/>
    <property type="match status" value="1"/>
</dbReference>
<dbReference type="EMBL" id="JAAECE010000003">
    <property type="protein sequence ID" value="KAF1803597.1"/>
    <property type="molecule type" value="Genomic_DNA"/>
</dbReference>
<keyword evidence="4 8" id="KW-0479">Metal-binding</keyword>
<comment type="similarity">
    <text evidence="2 9">Belongs to the cytochrome P450 family.</text>
</comment>
<dbReference type="AlphaFoldDB" id="A0A8H4F2C5"/>
<dbReference type="GO" id="GO:0004497">
    <property type="term" value="F:monooxygenase activity"/>
    <property type="evidence" value="ECO:0007669"/>
    <property type="project" value="UniProtKB-KW"/>
</dbReference>
<dbReference type="Gene3D" id="1.10.630.10">
    <property type="entry name" value="Cytochrome P450"/>
    <property type="match status" value="2"/>
</dbReference>
<dbReference type="InterPro" id="IPR036396">
    <property type="entry name" value="Cyt_P450_sf"/>
</dbReference>
<dbReference type="PROSITE" id="PS00086">
    <property type="entry name" value="CYTOCHROME_P450"/>
    <property type="match status" value="1"/>
</dbReference>
<dbReference type="PANTHER" id="PTHR24291">
    <property type="entry name" value="CYTOCHROME P450 FAMILY 4"/>
    <property type="match status" value="1"/>
</dbReference>
<evidence type="ECO:0000256" key="8">
    <source>
        <dbReference type="PIRSR" id="PIRSR602403-1"/>
    </source>
</evidence>
<sequence>MEAVTDSASPYATLYKEAFSIVRDPFVYLFPAYTRIPSKYIPYRNRARKANENLRKILSDIIVDRKRTIRENNLVLSDDLDTSNPQAPDLLTLMIMAAEDGHVPNTSYLTDGELVSNLAVFFVADRARQEVLSVMGDSPEDVIPTREELKQMEYLDNCIHETMRINPPTSGNLPRVVTKDTNLGGFFVPKETRVSIELYSVHHIAKYWDQPQVFNPDRFNKKSSSFRKDAIWMPFGYGPRTCIGQNFSLSEQRVVQAMMLKRYTWTLAPNSEHAHGLKNANGGGIGLLGPESLKVKLTRRY</sequence>
<dbReference type="InterPro" id="IPR002403">
    <property type="entry name" value="Cyt_P450_E_grp-IV"/>
</dbReference>
<accession>A0A8H4F2C5</accession>
<dbReference type="PRINTS" id="PR00385">
    <property type="entry name" value="P450"/>
</dbReference>
<gene>
    <name evidence="10" type="ORF">FB192DRAFT_1427561</name>
</gene>
<dbReference type="SUPFAM" id="SSF48264">
    <property type="entry name" value="Cytochrome P450"/>
    <property type="match status" value="1"/>
</dbReference>
<dbReference type="GO" id="GO:0005506">
    <property type="term" value="F:iron ion binding"/>
    <property type="evidence" value="ECO:0007669"/>
    <property type="project" value="InterPro"/>
</dbReference>
<dbReference type="GO" id="GO:0016705">
    <property type="term" value="F:oxidoreductase activity, acting on paired donors, with incorporation or reduction of molecular oxygen"/>
    <property type="evidence" value="ECO:0007669"/>
    <property type="project" value="InterPro"/>
</dbReference>
<comment type="caution">
    <text evidence="10">The sequence shown here is derived from an EMBL/GenBank/DDBJ whole genome shotgun (WGS) entry which is preliminary data.</text>
</comment>
<evidence type="ECO:0000256" key="3">
    <source>
        <dbReference type="ARBA" id="ARBA00022617"/>
    </source>
</evidence>
<comment type="cofactor">
    <cofactor evidence="1 8">
        <name>heme</name>
        <dbReference type="ChEBI" id="CHEBI:30413"/>
    </cofactor>
</comment>
<evidence type="ECO:0000313" key="10">
    <source>
        <dbReference type="EMBL" id="KAF1803597.1"/>
    </source>
</evidence>
<evidence type="ECO:0000256" key="5">
    <source>
        <dbReference type="ARBA" id="ARBA00023002"/>
    </source>
</evidence>
<dbReference type="PANTHER" id="PTHR24291:SF50">
    <property type="entry name" value="BIFUNCTIONAL ALBAFLAVENONE MONOOXYGENASE_TERPENE SYNTHASE"/>
    <property type="match status" value="1"/>
</dbReference>